<dbReference type="GO" id="GO:0004252">
    <property type="term" value="F:serine-type endopeptidase activity"/>
    <property type="evidence" value="ECO:0007669"/>
    <property type="project" value="InterPro"/>
</dbReference>
<dbReference type="FunFam" id="2.40.10.10:FF:000068">
    <property type="entry name" value="transmembrane protease serine 2"/>
    <property type="match status" value="1"/>
</dbReference>
<dbReference type="InterPro" id="IPR001314">
    <property type="entry name" value="Peptidase_S1A"/>
</dbReference>
<evidence type="ECO:0000256" key="1">
    <source>
        <dbReference type="ARBA" id="ARBA00023157"/>
    </source>
</evidence>
<organism evidence="3 4">
    <name type="scientific">Trichuris trichiura</name>
    <name type="common">Whipworm</name>
    <name type="synonym">Trichocephalus trichiurus</name>
    <dbReference type="NCBI Taxonomy" id="36087"/>
    <lineage>
        <taxon>Eukaryota</taxon>
        <taxon>Metazoa</taxon>
        <taxon>Ecdysozoa</taxon>
        <taxon>Nematoda</taxon>
        <taxon>Enoplea</taxon>
        <taxon>Dorylaimia</taxon>
        <taxon>Trichinellida</taxon>
        <taxon>Trichuridae</taxon>
        <taxon>Trichuris</taxon>
    </lineage>
</organism>
<keyword evidence="1" id="KW-1015">Disulfide bond</keyword>
<dbReference type="GO" id="GO:0006508">
    <property type="term" value="P:proteolysis"/>
    <property type="evidence" value="ECO:0007669"/>
    <property type="project" value="UniProtKB-KW"/>
</dbReference>
<dbReference type="InterPro" id="IPR001254">
    <property type="entry name" value="Trypsin_dom"/>
</dbReference>
<dbReference type="PANTHER" id="PTHR24250">
    <property type="entry name" value="CHYMOTRYPSIN-RELATED"/>
    <property type="match status" value="1"/>
</dbReference>
<dbReference type="OrthoDB" id="5790020at2759"/>
<dbReference type="CDD" id="cd00190">
    <property type="entry name" value="Tryp_SPc"/>
    <property type="match status" value="1"/>
</dbReference>
<protein>
    <submittedName>
        <fullName evidence="3">Transmembrane serine protease 8</fullName>
    </submittedName>
</protein>
<dbReference type="PROSITE" id="PS50240">
    <property type="entry name" value="TRYPSIN_DOM"/>
    <property type="match status" value="1"/>
</dbReference>
<feature type="domain" description="Peptidase S1" evidence="2">
    <location>
        <begin position="27"/>
        <end position="263"/>
    </location>
</feature>
<dbReference type="EMBL" id="HG805933">
    <property type="protein sequence ID" value="CDW55047.1"/>
    <property type="molecule type" value="Genomic_DNA"/>
</dbReference>
<reference evidence="3" key="1">
    <citation type="submission" date="2014-01" db="EMBL/GenBank/DDBJ databases">
        <authorList>
            <person name="Aslett M."/>
        </authorList>
    </citation>
    <scope>NUCLEOTIDE SEQUENCE</scope>
</reference>
<dbReference type="Pfam" id="PF00089">
    <property type="entry name" value="Trypsin"/>
    <property type="match status" value="1"/>
</dbReference>
<dbReference type="PANTHER" id="PTHR24250:SF50">
    <property type="entry name" value="PEPTIDASE S1 DOMAIN-CONTAINING PROTEIN"/>
    <property type="match status" value="1"/>
</dbReference>
<sequence length="322" mass="35937">LTTNANKCGRPAIPPITTSKKAKANRIVSGWQAKPHSLPWMVYLEIDVGEVALLCAGSLVDNGMENQTDIVVTAAHCVFHSGSYLPPGNITAIVGAHDVDKEENSFSYLGVRNYVSYFYNYDNDDNDITLLRLSEPVQYTKYVSPICLPTNFTSKSPPEACFGAGWGKTKSMTKLRLRSTVNTPLPLLFRRRKKRALCADNYYKNDLMCEGDSGSPLFCEVEGRYYLFGILSAGPADCKSVDLFRLHYIRVDTFYDWIMKSIEKLKTAPDEENRTDPIVSLLLPKISGMKGLLPHNKLAGKPNSINGMNLIAKHYGYFQKTV</sequence>
<dbReference type="SUPFAM" id="SSF50494">
    <property type="entry name" value="Trypsin-like serine proteases"/>
    <property type="match status" value="1"/>
</dbReference>
<dbReference type="InterPro" id="IPR018114">
    <property type="entry name" value="TRYPSIN_HIS"/>
</dbReference>
<dbReference type="InterPro" id="IPR009003">
    <property type="entry name" value="Peptidase_S1_PA"/>
</dbReference>
<gene>
    <name evidence="3" type="ORF">TTRE_0000331801</name>
</gene>
<dbReference type="SMART" id="SM00020">
    <property type="entry name" value="Tryp_SPc"/>
    <property type="match status" value="1"/>
</dbReference>
<name>A0A077Z3G6_TRITR</name>
<feature type="non-terminal residue" evidence="3">
    <location>
        <position position="1"/>
    </location>
</feature>
<accession>A0A077Z3G6</accession>
<keyword evidence="3" id="KW-0812">Transmembrane</keyword>
<dbReference type="InterPro" id="IPR043504">
    <property type="entry name" value="Peptidase_S1_PA_chymotrypsin"/>
</dbReference>
<evidence type="ECO:0000259" key="2">
    <source>
        <dbReference type="PROSITE" id="PS50240"/>
    </source>
</evidence>
<dbReference type="Proteomes" id="UP000030665">
    <property type="component" value="Unassembled WGS sequence"/>
</dbReference>
<dbReference type="PROSITE" id="PS00134">
    <property type="entry name" value="TRYPSIN_HIS"/>
    <property type="match status" value="1"/>
</dbReference>
<evidence type="ECO:0000313" key="3">
    <source>
        <dbReference type="EMBL" id="CDW55047.1"/>
    </source>
</evidence>
<dbReference type="Gene3D" id="2.40.10.10">
    <property type="entry name" value="Trypsin-like serine proteases"/>
    <property type="match status" value="1"/>
</dbReference>
<dbReference type="STRING" id="36087.A0A077Z3G6"/>
<evidence type="ECO:0000313" key="4">
    <source>
        <dbReference type="Proteomes" id="UP000030665"/>
    </source>
</evidence>
<keyword evidence="3" id="KW-0645">Protease</keyword>
<proteinExistence type="predicted"/>
<reference evidence="3" key="2">
    <citation type="submission" date="2014-03" db="EMBL/GenBank/DDBJ databases">
        <title>The whipworm genome and dual-species transcriptomics of an intimate host-pathogen interaction.</title>
        <authorList>
            <person name="Foth B.J."/>
            <person name="Tsai I.J."/>
            <person name="Reid A.J."/>
            <person name="Bancroft A.J."/>
            <person name="Nichol S."/>
            <person name="Tracey A."/>
            <person name="Holroyd N."/>
            <person name="Cotton J.A."/>
            <person name="Stanley E.J."/>
            <person name="Zarowiecki M."/>
            <person name="Liu J.Z."/>
            <person name="Huckvale T."/>
            <person name="Cooper P.J."/>
            <person name="Grencis R.K."/>
            <person name="Berriman M."/>
        </authorList>
    </citation>
    <scope>NUCLEOTIDE SEQUENCE [LARGE SCALE GENOMIC DNA]</scope>
</reference>
<dbReference type="PRINTS" id="PR00722">
    <property type="entry name" value="CHYMOTRYPSIN"/>
</dbReference>
<keyword evidence="3" id="KW-0472">Membrane</keyword>
<keyword evidence="3" id="KW-0378">Hydrolase</keyword>
<dbReference type="AlphaFoldDB" id="A0A077Z3G6"/>
<keyword evidence="4" id="KW-1185">Reference proteome</keyword>